<dbReference type="InterPro" id="IPR000326">
    <property type="entry name" value="PAP2/HPO"/>
</dbReference>
<dbReference type="InterPro" id="IPR036938">
    <property type="entry name" value="PAP2/HPO_sf"/>
</dbReference>
<feature type="domain" description="Phosphatidic acid phosphatase type 2/haloperoxidase" evidence="2">
    <location>
        <begin position="62"/>
        <end position="178"/>
    </location>
</feature>
<keyword evidence="1" id="KW-0472">Membrane</keyword>
<dbReference type="Pfam" id="PF01569">
    <property type="entry name" value="PAP2"/>
    <property type="match status" value="1"/>
</dbReference>
<reference evidence="3 4" key="1">
    <citation type="journal article" date="2021" name="Sci. Rep.">
        <title>The distribution of antibiotic resistance genes in chicken gut microbiota commensals.</title>
        <authorList>
            <person name="Juricova H."/>
            <person name="Matiasovicova J."/>
            <person name="Kubasova T."/>
            <person name="Cejkova D."/>
            <person name="Rychlik I."/>
        </authorList>
    </citation>
    <scope>NUCLEOTIDE SEQUENCE [LARGE SCALE GENOMIC DNA]</scope>
    <source>
        <strain evidence="3 4">An819</strain>
    </source>
</reference>
<dbReference type="Proteomes" id="UP000764045">
    <property type="component" value="Unassembled WGS sequence"/>
</dbReference>
<dbReference type="AlphaFoldDB" id="A0A938WLT3"/>
<proteinExistence type="predicted"/>
<name>A0A938WLT3_9BACT</name>
<dbReference type="PANTHER" id="PTHR14969:SF13">
    <property type="entry name" value="AT30094P"/>
    <property type="match status" value="1"/>
</dbReference>
<feature type="transmembrane region" description="Helical" evidence="1">
    <location>
        <begin position="111"/>
        <end position="130"/>
    </location>
</feature>
<accession>A0A938WLT3</accession>
<feature type="transmembrane region" description="Helical" evidence="1">
    <location>
        <begin position="137"/>
        <end position="155"/>
    </location>
</feature>
<dbReference type="PANTHER" id="PTHR14969">
    <property type="entry name" value="SPHINGOSINE-1-PHOSPHATE PHOSPHOHYDROLASE"/>
    <property type="match status" value="1"/>
</dbReference>
<keyword evidence="1" id="KW-1133">Transmembrane helix</keyword>
<feature type="transmembrane region" description="Helical" evidence="1">
    <location>
        <begin position="167"/>
        <end position="186"/>
    </location>
</feature>
<evidence type="ECO:0000313" key="3">
    <source>
        <dbReference type="EMBL" id="MBM6662311.1"/>
    </source>
</evidence>
<dbReference type="RefSeq" id="WP_205110637.1">
    <property type="nucleotide sequence ID" value="NZ_CAWUJD010000001.1"/>
</dbReference>
<keyword evidence="4" id="KW-1185">Reference proteome</keyword>
<feature type="transmembrane region" description="Helical" evidence="1">
    <location>
        <begin position="207"/>
        <end position="227"/>
    </location>
</feature>
<feature type="transmembrane region" description="Helical" evidence="1">
    <location>
        <begin position="59"/>
        <end position="76"/>
    </location>
</feature>
<evidence type="ECO:0000313" key="4">
    <source>
        <dbReference type="Proteomes" id="UP000764045"/>
    </source>
</evidence>
<evidence type="ECO:0000256" key="1">
    <source>
        <dbReference type="SAM" id="Phobius"/>
    </source>
</evidence>
<sequence length="232" mass="25571">MDFEPIIQFDKQLLLALNGSDSLFLDGLAMALTTASTWVPLYVALFYLVLKNNENVRQILLVVACAAACVLLAGTVDDTLVKPLVARWRPTHDPQIGILVDVVDGYRGGKYGFFSAHAANTFSVAVFFCLLVRSRALSVALVAWSLTNCWTRVYLGVHYPGDILCGLLWGGLVGFAVYWAYCRIYVRMKVGKGFISSQYTSTGYQHSDINVVLSVLAFTLVYCIFRGCLTLA</sequence>
<dbReference type="SUPFAM" id="SSF48317">
    <property type="entry name" value="Acid phosphatase/Vanadium-dependent haloperoxidase"/>
    <property type="match status" value="1"/>
</dbReference>
<dbReference type="EMBL" id="JACJJL010000019">
    <property type="protein sequence ID" value="MBM6662311.1"/>
    <property type="molecule type" value="Genomic_DNA"/>
</dbReference>
<dbReference type="Gene3D" id="1.20.144.10">
    <property type="entry name" value="Phosphatidic acid phosphatase type 2/haloperoxidase"/>
    <property type="match status" value="1"/>
</dbReference>
<comment type="caution">
    <text evidence="3">The sequence shown here is derived from an EMBL/GenBank/DDBJ whole genome shotgun (WGS) entry which is preliminary data.</text>
</comment>
<protein>
    <submittedName>
        <fullName evidence="3">Phosphatase PAP2 family protein</fullName>
    </submittedName>
</protein>
<gene>
    <name evidence="3" type="ORF">H6B30_11215</name>
</gene>
<keyword evidence="1" id="KW-0812">Transmembrane</keyword>
<organism evidence="3 4">
    <name type="scientific">Marseilla massiliensis</name>
    <dbReference type="NCBI Taxonomy" id="1841864"/>
    <lineage>
        <taxon>Bacteria</taxon>
        <taxon>Pseudomonadati</taxon>
        <taxon>Bacteroidota</taxon>
        <taxon>Bacteroidia</taxon>
        <taxon>Bacteroidales</taxon>
        <taxon>Prevotellaceae</taxon>
        <taxon>Marseilla</taxon>
    </lineage>
</organism>
<feature type="transmembrane region" description="Helical" evidence="1">
    <location>
        <begin position="28"/>
        <end position="50"/>
    </location>
</feature>
<dbReference type="SMART" id="SM00014">
    <property type="entry name" value="acidPPc"/>
    <property type="match status" value="1"/>
</dbReference>
<evidence type="ECO:0000259" key="2">
    <source>
        <dbReference type="SMART" id="SM00014"/>
    </source>
</evidence>